<protein>
    <recommendedName>
        <fullName evidence="14">Cholesterol oxidase</fullName>
        <ecNumber evidence="13">1.1.3.6</ecNumber>
        <ecNumber evidence="11">5.3.3.1</ecNumber>
    </recommendedName>
    <alternativeName>
        <fullName evidence="15">Cholesterol isomerase</fullName>
    </alternativeName>
</protein>
<evidence type="ECO:0000256" key="10">
    <source>
        <dbReference type="ARBA" id="ARBA00023235"/>
    </source>
</evidence>
<comment type="cofactor">
    <cofactor evidence="1">
        <name>FAD</name>
        <dbReference type="ChEBI" id="CHEBI:57692"/>
    </cofactor>
</comment>
<evidence type="ECO:0000259" key="17">
    <source>
        <dbReference type="Pfam" id="PF05199"/>
    </source>
</evidence>
<dbReference type="Pfam" id="PF05199">
    <property type="entry name" value="GMC_oxred_C"/>
    <property type="match status" value="1"/>
</dbReference>
<dbReference type="InterPro" id="IPR052542">
    <property type="entry name" value="Cholesterol_Oxidase"/>
</dbReference>
<keyword evidence="8" id="KW-1207">Sterol metabolism</keyword>
<organism evidence="18 19">
    <name type="scientific">Microbispora corallina</name>
    <dbReference type="NCBI Taxonomy" id="83302"/>
    <lineage>
        <taxon>Bacteria</taxon>
        <taxon>Bacillati</taxon>
        <taxon>Actinomycetota</taxon>
        <taxon>Actinomycetes</taxon>
        <taxon>Streptosporangiales</taxon>
        <taxon>Streptosporangiaceae</taxon>
        <taxon>Microbispora</taxon>
    </lineage>
</organism>
<evidence type="ECO:0000256" key="6">
    <source>
        <dbReference type="ARBA" id="ARBA00023002"/>
    </source>
</evidence>
<keyword evidence="7" id="KW-0443">Lipid metabolism</keyword>
<dbReference type="Gene3D" id="3.50.50.60">
    <property type="entry name" value="FAD/NAD(P)-binding domain"/>
    <property type="match status" value="3"/>
</dbReference>
<keyword evidence="19" id="KW-1185">Reference proteome</keyword>
<sequence length="781" mass="84923">MEHVDAVVVGSGFGGAVAAYRLADAGLSVVVLERGRPYPPGDFPRGPAQLARAFWDPSESLYGMYDVWSFRDCDSVVSSGLGGGSLIYANVLLRKDEDWFVHEEPLPKGGYESWPVSRAELDAHYDAAEQMIGVSPYPLGHPAFGDTLKTLAMRDAAAELGLDWRLPPLAVSFAPSRGAEPGLGLPIAEPEYGNVHGRVRRTCRQCGECDLGCNDGAKNSLDHTYLSAARRRGADLRTLHQVRAIRPRVGGGYDVEYVEHMPPVSPDDDDRRRPRWTGPHTISCDRLVLAAGTYGTTHLLLKNRAAFPGLSRALGTRFSGNGDLLAFLLRATDRSRTRPIQASRGPVITSAIRLEDGPDGRGAYIEEGGYPAFVDYLVEAADLGGEVGRAGRFLLERLRGLVTHDTNLSAEIAGLLGRGELSGTSLPLLGMGRDVPDGELRLRDGRLDVVWTAETSDAYYERLRATMRRIGHVLGAEYADSPSWWRKRVMTVHPLGGAPMGRHPGEGVCDPYGEVFGFPGLYIADGAAMPGPVGANPALTIAALSDRMCTRMLETPTPTAARVTAAPEPVAGPDDTPPVFGERTSLWFVEEMRGFLGVGRTDPRSRMGTPEGGHVTFRLTITVDDIAAFLGDPGHRARAEGWIDTAVCGGRRPIARGWFNLFVPGEAPDRRRMNYRLHFWDADNRPRTLSGYKDVHHGPPTRLWLDTSTLYARLLEGHVDEGGDDDAKVVAAGTLHILPSDLARMLTTFRTAGPDGTGALTRFCGFFLGELWDIYRPRQGS</sequence>
<evidence type="ECO:0000256" key="5">
    <source>
        <dbReference type="ARBA" id="ARBA00022827"/>
    </source>
</evidence>
<dbReference type="EMBL" id="BOOC01000003">
    <property type="protein sequence ID" value="GIH38502.1"/>
    <property type="molecule type" value="Genomic_DNA"/>
</dbReference>
<comment type="caution">
    <text evidence="18">The sequence shown here is derived from an EMBL/GenBank/DDBJ whole genome shotgun (WGS) entry which is preliminary data.</text>
</comment>
<evidence type="ECO:0000256" key="7">
    <source>
        <dbReference type="ARBA" id="ARBA00023098"/>
    </source>
</evidence>
<dbReference type="InterPro" id="IPR000172">
    <property type="entry name" value="GMC_OxRdtase_N"/>
</dbReference>
<evidence type="ECO:0000256" key="11">
    <source>
        <dbReference type="ARBA" id="ARBA00038856"/>
    </source>
</evidence>
<evidence type="ECO:0000256" key="9">
    <source>
        <dbReference type="ARBA" id="ARBA00023221"/>
    </source>
</evidence>
<keyword evidence="10" id="KW-0413">Isomerase</keyword>
<evidence type="ECO:0000256" key="1">
    <source>
        <dbReference type="ARBA" id="ARBA00001974"/>
    </source>
</evidence>
<evidence type="ECO:0000256" key="8">
    <source>
        <dbReference type="ARBA" id="ARBA00023166"/>
    </source>
</evidence>
<feature type="domain" description="Glucose-methanol-choline oxidoreductase C-terminal" evidence="17">
    <location>
        <begin position="488"/>
        <end position="544"/>
    </location>
</feature>
<dbReference type="PRINTS" id="PR00411">
    <property type="entry name" value="PNDRDTASEI"/>
</dbReference>
<evidence type="ECO:0000256" key="13">
    <source>
        <dbReference type="ARBA" id="ARBA00049723"/>
    </source>
</evidence>
<dbReference type="EC" id="5.3.3.1" evidence="11"/>
<dbReference type="InterPro" id="IPR007867">
    <property type="entry name" value="GMC_OxRtase_C"/>
</dbReference>
<evidence type="ECO:0000259" key="16">
    <source>
        <dbReference type="Pfam" id="PF00732"/>
    </source>
</evidence>
<evidence type="ECO:0000256" key="4">
    <source>
        <dbReference type="ARBA" id="ARBA00022630"/>
    </source>
</evidence>
<keyword evidence="6" id="KW-0560">Oxidoreductase</keyword>
<dbReference type="SUPFAM" id="SSF51905">
    <property type="entry name" value="FAD/NAD(P)-binding domain"/>
    <property type="match status" value="1"/>
</dbReference>
<proteinExistence type="inferred from homology"/>
<name>A0ABQ4FUJ9_9ACTN</name>
<dbReference type="Pfam" id="PF00732">
    <property type="entry name" value="GMC_oxred_N"/>
    <property type="match status" value="1"/>
</dbReference>
<reference evidence="18 19" key="1">
    <citation type="submission" date="2021-01" db="EMBL/GenBank/DDBJ databases">
        <title>Whole genome shotgun sequence of Microbispora corallina NBRC 16416.</title>
        <authorList>
            <person name="Komaki H."/>
            <person name="Tamura T."/>
        </authorList>
    </citation>
    <scope>NUCLEOTIDE SEQUENCE [LARGE SCALE GENOMIC DNA]</scope>
    <source>
        <strain evidence="18 19">NBRC 16416</strain>
    </source>
</reference>
<gene>
    <name evidence="18" type="ORF">Mco01_15020</name>
</gene>
<evidence type="ECO:0000313" key="19">
    <source>
        <dbReference type="Proteomes" id="UP000603904"/>
    </source>
</evidence>
<keyword evidence="3" id="KW-0153">Cholesterol metabolism</keyword>
<comment type="similarity">
    <text evidence="2">Belongs to the GMC oxidoreductase family.</text>
</comment>
<dbReference type="PANTHER" id="PTHR47470">
    <property type="entry name" value="CHOLESTEROL OXIDASE"/>
    <property type="match status" value="1"/>
</dbReference>
<keyword evidence="4" id="KW-0285">Flavoprotein</keyword>
<dbReference type="RefSeq" id="WP_204056072.1">
    <property type="nucleotide sequence ID" value="NZ_BAAAGP010000005.1"/>
</dbReference>
<accession>A0ABQ4FUJ9</accession>
<dbReference type="Proteomes" id="UP000603904">
    <property type="component" value="Unassembled WGS sequence"/>
</dbReference>
<dbReference type="InterPro" id="IPR036188">
    <property type="entry name" value="FAD/NAD-bd_sf"/>
</dbReference>
<evidence type="ECO:0000313" key="18">
    <source>
        <dbReference type="EMBL" id="GIH38502.1"/>
    </source>
</evidence>
<evidence type="ECO:0000256" key="3">
    <source>
        <dbReference type="ARBA" id="ARBA00022548"/>
    </source>
</evidence>
<dbReference type="PANTHER" id="PTHR47470:SF1">
    <property type="entry name" value="FAD-DEPENDENT OXIDOREDUCTASE 2 FAD BINDING DOMAIN-CONTAINING PROTEIN"/>
    <property type="match status" value="1"/>
</dbReference>
<dbReference type="EC" id="1.1.3.6" evidence="13"/>
<keyword evidence="5" id="KW-0274">FAD</keyword>
<keyword evidence="9" id="KW-0753">Steroid metabolism</keyword>
<feature type="domain" description="Glucose-methanol-choline oxidoreductase N-terminal" evidence="16">
    <location>
        <begin position="201"/>
        <end position="256"/>
    </location>
</feature>
<evidence type="ECO:0000256" key="14">
    <source>
        <dbReference type="ARBA" id="ARBA00049744"/>
    </source>
</evidence>
<evidence type="ECO:0000256" key="12">
    <source>
        <dbReference type="ARBA" id="ARBA00049645"/>
    </source>
</evidence>
<evidence type="ECO:0000256" key="15">
    <source>
        <dbReference type="ARBA" id="ARBA00049778"/>
    </source>
</evidence>
<comment type="pathway">
    <text evidence="12">Steroid metabolism; cholesterol degradation.</text>
</comment>
<evidence type="ECO:0000256" key="2">
    <source>
        <dbReference type="ARBA" id="ARBA00010790"/>
    </source>
</evidence>
<dbReference type="Pfam" id="PF13450">
    <property type="entry name" value="NAD_binding_8"/>
    <property type="match status" value="1"/>
</dbReference>